<dbReference type="PANTHER" id="PTHR11226">
    <property type="entry name" value="UDP-GLUCOSE GLYCOPROTEIN:GLUCOSYLTRANSFERASE"/>
    <property type="match status" value="1"/>
</dbReference>
<dbReference type="PANTHER" id="PTHR11226:SF0">
    <property type="entry name" value="UDP-GLUCOSE:GLYCOPROTEIN GLUCOSYLTRANSFERASE"/>
    <property type="match status" value="1"/>
</dbReference>
<keyword evidence="4" id="KW-1185">Reference proteome</keyword>
<dbReference type="Pfam" id="PF18400">
    <property type="entry name" value="Thioredoxin_12"/>
    <property type="match status" value="1"/>
</dbReference>
<dbReference type="GO" id="GO:0005783">
    <property type="term" value="C:endoplasmic reticulum"/>
    <property type="evidence" value="ECO:0007669"/>
    <property type="project" value="TreeGrafter"/>
</dbReference>
<dbReference type="Proteomes" id="UP000267251">
    <property type="component" value="Unassembled WGS sequence"/>
</dbReference>
<feature type="domain" description="UGGT thioredoxin-like" evidence="2">
    <location>
        <begin position="40"/>
        <end position="237"/>
    </location>
</feature>
<accession>A0A4P9Y903</accession>
<dbReference type="OrthoDB" id="27683at2759"/>
<dbReference type="InterPro" id="IPR040693">
    <property type="entry name" value="UGGT_TRXL_1"/>
</dbReference>
<protein>
    <recommendedName>
        <fullName evidence="2">UGGT thioredoxin-like domain-containing protein</fullName>
    </recommendedName>
</protein>
<feature type="signal peptide" evidence="1">
    <location>
        <begin position="1"/>
        <end position="23"/>
    </location>
</feature>
<reference evidence="4" key="1">
    <citation type="journal article" date="2018" name="Nat. Microbiol.">
        <title>Leveraging single-cell genomics to expand the fungal tree of life.</title>
        <authorList>
            <person name="Ahrendt S.R."/>
            <person name="Quandt C.A."/>
            <person name="Ciobanu D."/>
            <person name="Clum A."/>
            <person name="Salamov A."/>
            <person name="Andreopoulos B."/>
            <person name="Cheng J.F."/>
            <person name="Woyke T."/>
            <person name="Pelin A."/>
            <person name="Henrissat B."/>
            <person name="Reynolds N.K."/>
            <person name="Benny G.L."/>
            <person name="Smith M.E."/>
            <person name="James T.Y."/>
            <person name="Grigoriev I.V."/>
        </authorList>
    </citation>
    <scope>NUCLEOTIDE SEQUENCE [LARGE SCALE GENOMIC DNA]</scope>
</reference>
<proteinExistence type="predicted"/>
<dbReference type="GO" id="GO:0018279">
    <property type="term" value="P:protein N-linked glycosylation via asparagine"/>
    <property type="evidence" value="ECO:0007669"/>
    <property type="project" value="TreeGrafter"/>
</dbReference>
<feature type="chain" id="PRO_5020264015" description="UGGT thioredoxin-like domain-containing protein" evidence="1">
    <location>
        <begin position="24"/>
        <end position="268"/>
    </location>
</feature>
<feature type="non-terminal residue" evidence="3">
    <location>
        <position position="268"/>
    </location>
</feature>
<evidence type="ECO:0000313" key="3">
    <source>
        <dbReference type="EMBL" id="RKP15304.1"/>
    </source>
</evidence>
<keyword evidence="1" id="KW-0732">Signal</keyword>
<dbReference type="EMBL" id="KZ987742">
    <property type="protein sequence ID" value="RKP15304.1"/>
    <property type="molecule type" value="Genomic_DNA"/>
</dbReference>
<dbReference type="InterPro" id="IPR009448">
    <property type="entry name" value="UDP-g_GGtrans"/>
</dbReference>
<dbReference type="GO" id="GO:0003980">
    <property type="term" value="F:UDP-glucose:glycoprotein glucosyltransferase activity"/>
    <property type="evidence" value="ECO:0007669"/>
    <property type="project" value="InterPro"/>
</dbReference>
<dbReference type="AlphaFoldDB" id="A0A4P9Y903"/>
<evidence type="ECO:0000256" key="1">
    <source>
        <dbReference type="SAM" id="SignalP"/>
    </source>
</evidence>
<dbReference type="GO" id="GO:0051082">
    <property type="term" value="F:unfolded protein binding"/>
    <property type="evidence" value="ECO:0007669"/>
    <property type="project" value="TreeGrafter"/>
</dbReference>
<evidence type="ECO:0000313" key="4">
    <source>
        <dbReference type="Proteomes" id="UP000267251"/>
    </source>
</evidence>
<organism evidence="3 4">
    <name type="scientific">Piptocephalis cylindrospora</name>
    <dbReference type="NCBI Taxonomy" id="1907219"/>
    <lineage>
        <taxon>Eukaryota</taxon>
        <taxon>Fungi</taxon>
        <taxon>Fungi incertae sedis</taxon>
        <taxon>Zoopagomycota</taxon>
        <taxon>Zoopagomycotina</taxon>
        <taxon>Zoopagomycetes</taxon>
        <taxon>Zoopagales</taxon>
        <taxon>Piptocephalidaceae</taxon>
        <taxon>Piptocephalis</taxon>
    </lineage>
</organism>
<dbReference type="GO" id="GO:0036503">
    <property type="term" value="P:ERAD pathway"/>
    <property type="evidence" value="ECO:0007669"/>
    <property type="project" value="TreeGrafter"/>
</dbReference>
<gene>
    <name evidence="3" type="ORF">BJ684DRAFT_18373</name>
</gene>
<name>A0A4P9Y903_9FUNG</name>
<evidence type="ECO:0000259" key="2">
    <source>
        <dbReference type="Pfam" id="PF18400"/>
    </source>
</evidence>
<sequence length="268" mass="29280">MLISPTLALTGWLFLLGLPGGSGTGTTPVHTSLRASWPTPDILLEIGEFIHQEHAPSYYPYLSAISPHLAEATTQEERYRLALDLIQSKHLLPSFSPTLRSLLSLSLSLHTVSPAIEARLQQYRLLEASRPLRVAQCDSWVEWSGGEGKVACDLDSLSSILDNLPSHSDSSSPILLSTDRVYVATGAQEGKEAKAHPPLFILYSSLSSSSFPSFHEALMKMADTGAIRYTLRYKPSLTTSPSPRMPMAGYGVELALKNLEYLVVDDRG</sequence>